<proteinExistence type="predicted"/>
<keyword evidence="2" id="KW-1185">Reference proteome</keyword>
<sequence length="74" mass="8445">MDICMPMSLTFVVSGEECPLHLWSVEKNVPYICGQWRRMPLTLVVSGEECLLHWWSIGEGGRYTKGALPENQSF</sequence>
<accession>A0ABN9FJ43</accession>
<evidence type="ECO:0000313" key="2">
    <source>
        <dbReference type="Proteomes" id="UP001162483"/>
    </source>
</evidence>
<organism evidence="1 2">
    <name type="scientific">Staurois parvus</name>
    <dbReference type="NCBI Taxonomy" id="386267"/>
    <lineage>
        <taxon>Eukaryota</taxon>
        <taxon>Metazoa</taxon>
        <taxon>Chordata</taxon>
        <taxon>Craniata</taxon>
        <taxon>Vertebrata</taxon>
        <taxon>Euteleostomi</taxon>
        <taxon>Amphibia</taxon>
        <taxon>Batrachia</taxon>
        <taxon>Anura</taxon>
        <taxon>Neobatrachia</taxon>
        <taxon>Ranoidea</taxon>
        <taxon>Ranidae</taxon>
        <taxon>Staurois</taxon>
    </lineage>
</organism>
<dbReference type="EMBL" id="CATNWA010016941">
    <property type="protein sequence ID" value="CAI9596644.1"/>
    <property type="molecule type" value="Genomic_DNA"/>
</dbReference>
<evidence type="ECO:0000313" key="1">
    <source>
        <dbReference type="EMBL" id="CAI9596644.1"/>
    </source>
</evidence>
<dbReference type="Proteomes" id="UP001162483">
    <property type="component" value="Unassembled WGS sequence"/>
</dbReference>
<reference evidence="1" key="1">
    <citation type="submission" date="2023-05" db="EMBL/GenBank/DDBJ databases">
        <authorList>
            <person name="Stuckert A."/>
        </authorList>
    </citation>
    <scope>NUCLEOTIDE SEQUENCE</scope>
</reference>
<name>A0ABN9FJ43_9NEOB</name>
<gene>
    <name evidence="1" type="ORF">SPARVUS_LOCUS12096981</name>
</gene>
<protein>
    <submittedName>
        <fullName evidence="1">Uncharacterized protein</fullName>
    </submittedName>
</protein>
<comment type="caution">
    <text evidence="1">The sequence shown here is derived from an EMBL/GenBank/DDBJ whole genome shotgun (WGS) entry which is preliminary data.</text>
</comment>